<keyword evidence="4" id="KW-0694">RNA-binding</keyword>
<dbReference type="InterPro" id="IPR012678">
    <property type="entry name" value="Ribosomal_uL23/eL15/eS24_sf"/>
</dbReference>
<evidence type="ECO:0000256" key="2">
    <source>
        <dbReference type="ARBA" id="ARBA00022980"/>
    </source>
</evidence>
<evidence type="ECO:0000256" key="1">
    <source>
        <dbReference type="ARBA" id="ARBA00006700"/>
    </source>
</evidence>
<comment type="function">
    <text evidence="4">One of the early assembly proteins it binds 23S rRNA. One of the proteins that surrounds the polypeptide exit tunnel on the outside of the ribosome. Forms the main docking site for trigger factor binding to the ribosome.</text>
</comment>
<dbReference type="GO" id="GO:0019843">
    <property type="term" value="F:rRNA binding"/>
    <property type="evidence" value="ECO:0007669"/>
    <property type="project" value="UniProtKB-UniRule"/>
</dbReference>
<protein>
    <recommendedName>
        <fullName evidence="4">Large ribosomal subunit protein uL23</fullName>
    </recommendedName>
</protein>
<evidence type="ECO:0000256" key="4">
    <source>
        <dbReference type="HAMAP-Rule" id="MF_01369"/>
    </source>
</evidence>
<keyword evidence="4" id="KW-0699">rRNA-binding</keyword>
<dbReference type="InterPro" id="IPR013025">
    <property type="entry name" value="Ribosomal_uL23-like"/>
</dbReference>
<sequence length="102" mass="11746">MNFDQILLKPLITERSLREASLNNYTFLVDKHVDKKDIVEAVKRQFKVYVTGVRTVMMRGKKRMVGKKRTAVKARDYKKAIVSVKAGEKIDLFTVEGTEAKK</sequence>
<gene>
    <name evidence="4" type="primary">rplW</name>
    <name evidence="5" type="ORF">UT63_C0013G0019</name>
</gene>
<dbReference type="HAMAP" id="MF_01369_B">
    <property type="entry name" value="Ribosomal_uL23_B"/>
    <property type="match status" value="1"/>
</dbReference>
<evidence type="ECO:0000256" key="3">
    <source>
        <dbReference type="ARBA" id="ARBA00023274"/>
    </source>
</evidence>
<proteinExistence type="inferred from homology"/>
<evidence type="ECO:0000313" key="6">
    <source>
        <dbReference type="Proteomes" id="UP000034539"/>
    </source>
</evidence>
<dbReference type="InterPro" id="IPR012677">
    <property type="entry name" value="Nucleotide-bd_a/b_plait_sf"/>
</dbReference>
<dbReference type="GO" id="GO:0006412">
    <property type="term" value="P:translation"/>
    <property type="evidence" value="ECO:0007669"/>
    <property type="project" value="UniProtKB-UniRule"/>
</dbReference>
<dbReference type="SUPFAM" id="SSF54189">
    <property type="entry name" value="Ribosomal proteins S24e, L23 and L15e"/>
    <property type="match status" value="1"/>
</dbReference>
<accession>A0A0G0Q009</accession>
<comment type="subunit">
    <text evidence="4">Part of the 50S ribosomal subunit. Contacts protein L29, and trigger factor when it is bound to the ribosome.</text>
</comment>
<dbReference type="Proteomes" id="UP000034539">
    <property type="component" value="Unassembled WGS sequence"/>
</dbReference>
<comment type="caution">
    <text evidence="5">The sequence shown here is derived from an EMBL/GenBank/DDBJ whole genome shotgun (WGS) entry which is preliminary data.</text>
</comment>
<keyword evidence="3 4" id="KW-0687">Ribonucleoprotein</keyword>
<dbReference type="GO" id="GO:1990904">
    <property type="term" value="C:ribonucleoprotein complex"/>
    <property type="evidence" value="ECO:0007669"/>
    <property type="project" value="UniProtKB-KW"/>
</dbReference>
<dbReference type="GO" id="GO:0003735">
    <property type="term" value="F:structural constituent of ribosome"/>
    <property type="evidence" value="ECO:0007669"/>
    <property type="project" value="InterPro"/>
</dbReference>
<comment type="similarity">
    <text evidence="1 4">Belongs to the universal ribosomal protein uL23 family.</text>
</comment>
<dbReference type="GO" id="GO:0005840">
    <property type="term" value="C:ribosome"/>
    <property type="evidence" value="ECO:0007669"/>
    <property type="project" value="UniProtKB-KW"/>
</dbReference>
<dbReference type="Pfam" id="PF00276">
    <property type="entry name" value="Ribosomal_L23"/>
    <property type="match status" value="1"/>
</dbReference>
<evidence type="ECO:0000313" key="5">
    <source>
        <dbReference type="EMBL" id="KKR33659.1"/>
    </source>
</evidence>
<dbReference type="AlphaFoldDB" id="A0A0G0Q009"/>
<organism evidence="5 6">
    <name type="scientific">Candidatus Gottesmanbacteria bacterium GW2011_GWC2_39_8</name>
    <dbReference type="NCBI Taxonomy" id="1618450"/>
    <lineage>
        <taxon>Bacteria</taxon>
        <taxon>Candidatus Gottesmaniibacteriota</taxon>
    </lineage>
</organism>
<keyword evidence="2 4" id="KW-0689">Ribosomal protein</keyword>
<dbReference type="Gene3D" id="3.30.70.330">
    <property type="match status" value="1"/>
</dbReference>
<name>A0A0G0Q009_9BACT</name>
<reference evidence="5 6" key="1">
    <citation type="journal article" date="2015" name="Nature">
        <title>rRNA introns, odd ribosomes, and small enigmatic genomes across a large radiation of phyla.</title>
        <authorList>
            <person name="Brown C.T."/>
            <person name="Hug L.A."/>
            <person name="Thomas B.C."/>
            <person name="Sharon I."/>
            <person name="Castelle C.J."/>
            <person name="Singh A."/>
            <person name="Wilkins M.J."/>
            <person name="Williams K.H."/>
            <person name="Banfield J.F."/>
        </authorList>
    </citation>
    <scope>NUCLEOTIDE SEQUENCE [LARGE SCALE GENOMIC DNA]</scope>
</reference>
<dbReference type="EMBL" id="LBXN01000013">
    <property type="protein sequence ID" value="KKR33659.1"/>
    <property type="molecule type" value="Genomic_DNA"/>
</dbReference>
<dbReference type="PANTHER" id="PTHR11620">
    <property type="entry name" value="60S RIBOSOMAL PROTEIN L23A"/>
    <property type="match status" value="1"/>
</dbReference>